<evidence type="ECO:0000313" key="1">
    <source>
        <dbReference type="EMBL" id="PZF76789.1"/>
    </source>
</evidence>
<comment type="caution">
    <text evidence="1">The sequence shown here is derived from an EMBL/GenBank/DDBJ whole genome shotgun (WGS) entry which is preliminary data.</text>
</comment>
<keyword evidence="2" id="KW-1185">Reference proteome</keyword>
<evidence type="ECO:0000313" key="2">
    <source>
        <dbReference type="Proteomes" id="UP000248795"/>
    </source>
</evidence>
<dbReference type="RefSeq" id="WP_111198260.1">
    <property type="nucleotide sequence ID" value="NZ_QKVK01000004.1"/>
</dbReference>
<gene>
    <name evidence="1" type="ORF">DK847_09965</name>
</gene>
<name>A0A2W2BKP7_9HYPH</name>
<dbReference type="AlphaFoldDB" id="A0A2W2BKP7"/>
<dbReference type="Pfam" id="PF07845">
    <property type="entry name" value="DUF1636"/>
    <property type="match status" value="1"/>
</dbReference>
<dbReference type="InterPro" id="IPR012863">
    <property type="entry name" value="DUF1636"/>
</dbReference>
<dbReference type="Proteomes" id="UP000248795">
    <property type="component" value="Unassembled WGS sequence"/>
</dbReference>
<proteinExistence type="predicted"/>
<reference evidence="2" key="1">
    <citation type="submission" date="2018-06" db="EMBL/GenBank/DDBJ databases">
        <title>Aestuariibacter litoralis strain KCTC 52945T.</title>
        <authorList>
            <person name="Li X."/>
            <person name="Salam N."/>
            <person name="Li J.-L."/>
            <person name="Chen Y.-M."/>
            <person name="Yang Z.-W."/>
            <person name="Zhang L.-Y."/>
            <person name="Han M.-X."/>
            <person name="Xiao M."/>
            <person name="Li W.-J."/>
        </authorList>
    </citation>
    <scope>NUCLEOTIDE SEQUENCE [LARGE SCALE GENOMIC DNA]</scope>
    <source>
        <strain evidence="2">KCTC 52945</strain>
    </source>
</reference>
<protein>
    <submittedName>
        <fullName evidence="1">Metal-binding protein</fullName>
    </submittedName>
</protein>
<organism evidence="1 2">
    <name type="scientific">Aestuariivirga litoralis</name>
    <dbReference type="NCBI Taxonomy" id="2650924"/>
    <lineage>
        <taxon>Bacteria</taxon>
        <taxon>Pseudomonadati</taxon>
        <taxon>Pseudomonadota</taxon>
        <taxon>Alphaproteobacteria</taxon>
        <taxon>Hyphomicrobiales</taxon>
        <taxon>Aestuariivirgaceae</taxon>
        <taxon>Aestuariivirga</taxon>
    </lineage>
</organism>
<accession>A0A2W2BKP7</accession>
<sequence>MRDIVMCSTCKFSATEKLAPDGRTGGETLIGHVRDAISARGLELRVVTQACLWNCTKHCSVVLRDHDRFTYFTGNHEPTREQAEAILDWFALHEQSETGEVPFRQWPDRMRGHFIARIPKAPA</sequence>
<dbReference type="EMBL" id="QKVK01000004">
    <property type="protein sequence ID" value="PZF76789.1"/>
    <property type="molecule type" value="Genomic_DNA"/>
</dbReference>